<keyword evidence="2" id="KW-1185">Reference proteome</keyword>
<proteinExistence type="predicted"/>
<dbReference type="EMBL" id="WIXP02000010">
    <property type="protein sequence ID" value="KAF6204454.1"/>
    <property type="molecule type" value="Genomic_DNA"/>
</dbReference>
<dbReference type="Proteomes" id="UP000466442">
    <property type="component" value="Unassembled WGS sequence"/>
</dbReference>
<gene>
    <name evidence="1" type="ORF">GE061_002795</name>
</gene>
<protein>
    <submittedName>
        <fullName evidence="1">Uncharacterized protein</fullName>
    </submittedName>
</protein>
<evidence type="ECO:0000313" key="2">
    <source>
        <dbReference type="Proteomes" id="UP000466442"/>
    </source>
</evidence>
<sequence>MNGTSDGKEHTDVQPAVKTKPLWRRANLMVAFRDAMKHMKNNKKGVNTKTIAKFISQQSDTPPMKILPRLNDVIRRAECMGMVTKVASGTYILEEKEIDLCGKCGGMKRRKRKSRCGSKRKRSRSRRKRSCGKKRRSRSRRKRSCGKKRRSRSRRKSRCGKKRRSRSRRKSRCGKKRRSRSRRSRCGKKKRRSSCRRRC</sequence>
<reference evidence="1" key="1">
    <citation type="journal article" date="2021" name="Mol. Ecol. Resour.">
        <title>Apolygus lucorum genome provides insights into omnivorousness and mesophyll feeding.</title>
        <authorList>
            <person name="Liu Y."/>
            <person name="Liu H."/>
            <person name="Wang H."/>
            <person name="Huang T."/>
            <person name="Liu B."/>
            <person name="Yang B."/>
            <person name="Yin L."/>
            <person name="Li B."/>
            <person name="Zhang Y."/>
            <person name="Zhang S."/>
            <person name="Jiang F."/>
            <person name="Zhang X."/>
            <person name="Ren Y."/>
            <person name="Wang B."/>
            <person name="Wang S."/>
            <person name="Lu Y."/>
            <person name="Wu K."/>
            <person name="Fan W."/>
            <person name="Wang G."/>
        </authorList>
    </citation>
    <scope>NUCLEOTIDE SEQUENCE</scope>
    <source>
        <strain evidence="1">12Hb</strain>
    </source>
</reference>
<organism evidence="1 2">
    <name type="scientific">Apolygus lucorum</name>
    <name type="common">Small green plant bug</name>
    <name type="synonym">Lygocoris lucorum</name>
    <dbReference type="NCBI Taxonomy" id="248454"/>
    <lineage>
        <taxon>Eukaryota</taxon>
        <taxon>Metazoa</taxon>
        <taxon>Ecdysozoa</taxon>
        <taxon>Arthropoda</taxon>
        <taxon>Hexapoda</taxon>
        <taxon>Insecta</taxon>
        <taxon>Pterygota</taxon>
        <taxon>Neoptera</taxon>
        <taxon>Paraneoptera</taxon>
        <taxon>Hemiptera</taxon>
        <taxon>Heteroptera</taxon>
        <taxon>Panheteroptera</taxon>
        <taxon>Cimicomorpha</taxon>
        <taxon>Miridae</taxon>
        <taxon>Mirini</taxon>
        <taxon>Apolygus</taxon>
    </lineage>
</organism>
<evidence type="ECO:0000313" key="1">
    <source>
        <dbReference type="EMBL" id="KAF6204454.1"/>
    </source>
</evidence>
<accession>A0A6A4KER9</accession>
<dbReference type="AlphaFoldDB" id="A0A6A4KER9"/>
<name>A0A6A4KER9_APOLU</name>
<comment type="caution">
    <text evidence="1">The sequence shown here is derived from an EMBL/GenBank/DDBJ whole genome shotgun (WGS) entry which is preliminary data.</text>
</comment>